<evidence type="ECO:0000256" key="11">
    <source>
        <dbReference type="ARBA" id="ARBA00023201"/>
    </source>
</evidence>
<evidence type="ECO:0000256" key="7">
    <source>
        <dbReference type="ARBA" id="ARBA00023053"/>
    </source>
</evidence>
<evidence type="ECO:0000256" key="4">
    <source>
        <dbReference type="ARBA" id="ARBA00022461"/>
    </source>
</evidence>
<dbReference type="InterPro" id="IPR001873">
    <property type="entry name" value="ENaC"/>
</dbReference>
<evidence type="ECO:0000256" key="9">
    <source>
        <dbReference type="ARBA" id="ARBA00023136"/>
    </source>
</evidence>
<dbReference type="GO" id="GO:0005272">
    <property type="term" value="F:sodium channel activity"/>
    <property type="evidence" value="ECO:0007669"/>
    <property type="project" value="UniProtKB-KW"/>
</dbReference>
<keyword evidence="7" id="KW-0915">Sodium</keyword>
<keyword evidence="9" id="KW-0472">Membrane</keyword>
<evidence type="ECO:0000256" key="3">
    <source>
        <dbReference type="ARBA" id="ARBA00022448"/>
    </source>
</evidence>
<evidence type="ECO:0000256" key="8">
    <source>
        <dbReference type="ARBA" id="ARBA00023065"/>
    </source>
</evidence>
<evidence type="ECO:0000256" key="13">
    <source>
        <dbReference type="RuleBase" id="RU000679"/>
    </source>
</evidence>
<dbReference type="EMBL" id="UYRV01021064">
    <property type="protein sequence ID" value="VDK68766.1"/>
    <property type="molecule type" value="Genomic_DNA"/>
</dbReference>
<dbReference type="Pfam" id="PF00858">
    <property type="entry name" value="ASC"/>
    <property type="match status" value="1"/>
</dbReference>
<keyword evidence="6" id="KW-1133">Transmembrane helix</keyword>
<proteinExistence type="inferred from homology"/>
<gene>
    <name evidence="14" type="ORF">CGOC_LOCUS6446</name>
</gene>
<sequence>MDDLSSFNRTYMSYLNGLYEKWSEGFTVAEFFSIKQEKYGYKCEELFHKCELAGKVMSCCNDIFRRQVVMRRGVCYQTRRNVNQTEADDIGRLVLNIKAPPSVTSPQYNYTQPQIIVYVTDNFKNVLDFPRFYLYPHEWNRMRFTARYIELLENERVCTRKVNSWTVENHLMYN</sequence>
<keyword evidence="3 13" id="KW-0813">Transport</keyword>
<evidence type="ECO:0000313" key="14">
    <source>
        <dbReference type="EMBL" id="VDK68766.1"/>
    </source>
</evidence>
<dbReference type="AlphaFoldDB" id="A0A3P6S3F1"/>
<keyword evidence="8 13" id="KW-0406">Ion transport</keyword>
<keyword evidence="12 13" id="KW-0407">Ion channel</keyword>
<evidence type="ECO:0000256" key="10">
    <source>
        <dbReference type="ARBA" id="ARBA00023180"/>
    </source>
</evidence>
<evidence type="ECO:0000256" key="12">
    <source>
        <dbReference type="ARBA" id="ARBA00023303"/>
    </source>
</evidence>
<accession>A0A3P6S3F1</accession>
<dbReference type="OrthoDB" id="5851074at2759"/>
<evidence type="ECO:0000313" key="15">
    <source>
        <dbReference type="Proteomes" id="UP000271889"/>
    </source>
</evidence>
<evidence type="ECO:0000256" key="2">
    <source>
        <dbReference type="ARBA" id="ARBA00007193"/>
    </source>
</evidence>
<keyword evidence="10" id="KW-0325">Glycoprotein</keyword>
<name>A0A3P6S3F1_CYLGO</name>
<comment type="subcellular location">
    <subcellularLocation>
        <location evidence="1">Membrane</location>
        <topology evidence="1">Multi-pass membrane protein</topology>
    </subcellularLocation>
</comment>
<protein>
    <submittedName>
        <fullName evidence="14">Uncharacterized protein</fullName>
    </submittedName>
</protein>
<evidence type="ECO:0000256" key="1">
    <source>
        <dbReference type="ARBA" id="ARBA00004141"/>
    </source>
</evidence>
<keyword evidence="11 13" id="KW-0739">Sodium transport</keyword>
<dbReference type="GO" id="GO:0016020">
    <property type="term" value="C:membrane"/>
    <property type="evidence" value="ECO:0007669"/>
    <property type="project" value="UniProtKB-SubCell"/>
</dbReference>
<dbReference type="Proteomes" id="UP000271889">
    <property type="component" value="Unassembled WGS sequence"/>
</dbReference>
<evidence type="ECO:0000256" key="6">
    <source>
        <dbReference type="ARBA" id="ARBA00022989"/>
    </source>
</evidence>
<keyword evidence="15" id="KW-1185">Reference proteome</keyword>
<reference evidence="14 15" key="1">
    <citation type="submission" date="2018-11" db="EMBL/GenBank/DDBJ databases">
        <authorList>
            <consortium name="Pathogen Informatics"/>
        </authorList>
    </citation>
    <scope>NUCLEOTIDE SEQUENCE [LARGE SCALE GENOMIC DNA]</scope>
</reference>
<evidence type="ECO:0000256" key="5">
    <source>
        <dbReference type="ARBA" id="ARBA00022692"/>
    </source>
</evidence>
<keyword evidence="4 13" id="KW-0894">Sodium channel</keyword>
<keyword evidence="5 13" id="KW-0812">Transmembrane</keyword>
<organism evidence="14 15">
    <name type="scientific">Cylicostephanus goldi</name>
    <name type="common">Nematode worm</name>
    <dbReference type="NCBI Taxonomy" id="71465"/>
    <lineage>
        <taxon>Eukaryota</taxon>
        <taxon>Metazoa</taxon>
        <taxon>Ecdysozoa</taxon>
        <taxon>Nematoda</taxon>
        <taxon>Chromadorea</taxon>
        <taxon>Rhabditida</taxon>
        <taxon>Rhabditina</taxon>
        <taxon>Rhabditomorpha</taxon>
        <taxon>Strongyloidea</taxon>
        <taxon>Strongylidae</taxon>
        <taxon>Cylicostephanus</taxon>
    </lineage>
</organism>
<comment type="similarity">
    <text evidence="2 13">Belongs to the amiloride-sensitive sodium channel (TC 1.A.6) family.</text>
</comment>